<feature type="disulfide bond" evidence="3 4">
    <location>
        <begin position="20"/>
        <end position="136"/>
    </location>
</feature>
<reference evidence="2 3" key="1">
    <citation type="journal article" date="2008" name="J. Biol. Chem.">
        <title>Structure, function, and evolution of biogenic amine-binding proteins in soft ticks.</title>
        <authorList>
            <person name="Mans B.J."/>
            <person name="Ribeiro J.M."/>
            <person name="Andersen J.F."/>
        </authorList>
    </citation>
    <scope>NUCLEOTIDE SEQUENCE</scope>
    <source>
        <strain evidence="2">AM-10</strain>
        <tissue evidence="2">Adult salivary gland</tissue>
    </source>
</reference>
<dbReference type="PDBsum" id="3BU1"/>
<dbReference type="PDB" id="3BU9">
    <property type="method" value="X-ray"/>
    <property type="resolution" value="1.40 A"/>
    <property type="chains" value="A=17-163"/>
</dbReference>
<protein>
    <submittedName>
        <fullName evidence="2">Monomine</fullName>
    </submittedName>
</protein>
<dbReference type="PDBsum" id="3BU9"/>
<evidence type="ECO:0007829" key="4">
    <source>
        <dbReference type="PDB" id="3BU1"/>
    </source>
</evidence>
<dbReference type="EvolutionaryTrace" id="Q09JX9"/>
<dbReference type="EMBL" id="DQ886717">
    <property type="protein sequence ID" value="ABI52634.1"/>
    <property type="molecule type" value="mRNA"/>
</dbReference>
<dbReference type="AlphaFoldDB" id="Q09JX9"/>
<proteinExistence type="evidence at protein level"/>
<dbReference type="GO" id="GO:0030682">
    <property type="term" value="P:symbiont-mediated perturbation of host defenses"/>
    <property type="evidence" value="ECO:0007669"/>
    <property type="project" value="InterPro"/>
</dbReference>
<dbReference type="PDBsum" id="3BS2"/>
<feature type="chain" id="PRO_5004167592" evidence="1">
    <location>
        <begin position="17"/>
        <end position="163"/>
    </location>
</feature>
<dbReference type="InterPro" id="IPR002970">
    <property type="entry name" value="Tick_his-bd"/>
</dbReference>
<name>Q09JX9_ARGMO</name>
<dbReference type="SMR" id="Q09JX9"/>
<keyword evidence="3 4" id="KW-0002">3D-structure</keyword>
<feature type="disulfide bond" evidence="3 4">
    <location>
        <begin position="50"/>
        <end position="158"/>
    </location>
</feature>
<accession>Q09JX9</accession>
<sequence length="163" mass="17287">MALIILLAACLSVATAQQQCDTVSAWQSLRGPGTGGYYLFKTTEGGKTDCTYVKGSNFNDAAQTATYTYGNLGSGNQLTQQTASASISGNAIVVGTDHSEVLYSDGSTCDVVRLNGQIELWIHSSATSNTGNLNSCCTDKFNQEKGSRPEHVVYRSTCPNLPQ</sequence>
<dbReference type="SUPFAM" id="SSF50814">
    <property type="entry name" value="Lipocalins"/>
    <property type="match status" value="1"/>
</dbReference>
<feature type="signal peptide" evidence="1">
    <location>
        <begin position="1"/>
        <end position="16"/>
    </location>
</feature>
<dbReference type="InterPro" id="IPR012674">
    <property type="entry name" value="Calycin"/>
</dbReference>
<organism evidence="2">
    <name type="scientific">Argas monolakensis</name>
    <name type="common">Mono lake bird tick</name>
    <dbReference type="NCBI Taxonomy" id="34602"/>
    <lineage>
        <taxon>Eukaryota</taxon>
        <taxon>Metazoa</taxon>
        <taxon>Ecdysozoa</taxon>
        <taxon>Arthropoda</taxon>
        <taxon>Chelicerata</taxon>
        <taxon>Arachnida</taxon>
        <taxon>Acari</taxon>
        <taxon>Parasitiformes</taxon>
        <taxon>Ixodida</taxon>
        <taxon>Ixodoidea</taxon>
        <taxon>Argasidae</taxon>
        <taxon>Argasinae</taxon>
        <taxon>Argas</taxon>
    </lineage>
</organism>
<dbReference type="GO" id="GO:0043176">
    <property type="term" value="F:amine binding"/>
    <property type="evidence" value="ECO:0007669"/>
    <property type="project" value="InterPro"/>
</dbReference>
<evidence type="ECO:0000256" key="1">
    <source>
        <dbReference type="SAM" id="SignalP"/>
    </source>
</evidence>
<evidence type="ECO:0007829" key="3">
    <source>
        <dbReference type="PDB" id="3BS2"/>
    </source>
</evidence>
<evidence type="ECO:0000313" key="2">
    <source>
        <dbReference type="EMBL" id="ABI52634.1"/>
    </source>
</evidence>
<keyword evidence="1" id="KW-0732">Signal</keyword>
<feature type="disulfide bond" evidence="3 4">
    <location>
        <begin position="109"/>
        <end position="137"/>
    </location>
</feature>
<dbReference type="PDB" id="3BU1">
    <property type="method" value="X-ray"/>
    <property type="resolution" value="1.40 A"/>
    <property type="chains" value="A=17-163"/>
</dbReference>
<dbReference type="Gene3D" id="2.40.128.20">
    <property type="match status" value="1"/>
</dbReference>
<dbReference type="PDB" id="3BS2">
    <property type="method" value="X-ray"/>
    <property type="resolution" value="1.15 A"/>
    <property type="chains" value="A=17-162"/>
</dbReference>
<dbReference type="Pfam" id="PF02098">
    <property type="entry name" value="His_binding"/>
    <property type="match status" value="1"/>
</dbReference>